<keyword evidence="3" id="KW-1185">Reference proteome</keyword>
<protein>
    <submittedName>
        <fullName evidence="2">DUF2278 family protein</fullName>
    </submittedName>
</protein>
<dbReference type="Pfam" id="PF10042">
    <property type="entry name" value="DUF2278"/>
    <property type="match status" value="1"/>
</dbReference>
<comment type="caution">
    <text evidence="2">The sequence shown here is derived from an EMBL/GenBank/DDBJ whole genome shotgun (WGS) entry which is preliminary data.</text>
</comment>
<evidence type="ECO:0000259" key="1">
    <source>
        <dbReference type="PROSITE" id="PS51841"/>
    </source>
</evidence>
<dbReference type="PROSITE" id="PS51841">
    <property type="entry name" value="LTD"/>
    <property type="match status" value="1"/>
</dbReference>
<feature type="domain" description="LTD" evidence="1">
    <location>
        <begin position="228"/>
        <end position="333"/>
    </location>
</feature>
<dbReference type="InterPro" id="IPR036415">
    <property type="entry name" value="Lamin_tail_dom_sf"/>
</dbReference>
<dbReference type="RefSeq" id="WP_109364720.1">
    <property type="nucleotide sequence ID" value="NZ_JBJVNI010000026.1"/>
</dbReference>
<evidence type="ECO:0000313" key="2">
    <source>
        <dbReference type="EMBL" id="MFM9614516.1"/>
    </source>
</evidence>
<dbReference type="InterPro" id="IPR001322">
    <property type="entry name" value="Lamin_tail_dom"/>
</dbReference>
<accession>A0ABW9I3E6</accession>
<organism evidence="2 3">
    <name type="scientific">Streptomyces niveiscabiei</name>
    <dbReference type="NCBI Taxonomy" id="164115"/>
    <lineage>
        <taxon>Bacteria</taxon>
        <taxon>Bacillati</taxon>
        <taxon>Actinomycetota</taxon>
        <taxon>Actinomycetes</taxon>
        <taxon>Kitasatosporales</taxon>
        <taxon>Streptomycetaceae</taxon>
        <taxon>Streptomyces</taxon>
    </lineage>
</organism>
<dbReference type="Proteomes" id="UP001631957">
    <property type="component" value="Unassembled WGS sequence"/>
</dbReference>
<dbReference type="SUPFAM" id="SSF74853">
    <property type="entry name" value="Lamin A/C globular tail domain"/>
    <property type="match status" value="1"/>
</dbReference>
<evidence type="ECO:0000313" key="3">
    <source>
        <dbReference type="Proteomes" id="UP001631957"/>
    </source>
</evidence>
<proteinExistence type="predicted"/>
<gene>
    <name evidence="2" type="ORF">ACKI18_38285</name>
</gene>
<dbReference type="EMBL" id="JBJVNI010000026">
    <property type="protein sequence ID" value="MFM9614516.1"/>
    <property type="molecule type" value="Genomic_DNA"/>
</dbReference>
<reference evidence="2 3" key="1">
    <citation type="submission" date="2024-12" db="EMBL/GenBank/DDBJ databases">
        <title>Forecasting of Potato common scab and diversities of Pathogenic streptomyces spp. in china.</title>
        <authorList>
            <person name="Handique U."/>
            <person name="Wu J."/>
        </authorList>
    </citation>
    <scope>NUCLEOTIDE SEQUENCE [LARGE SCALE GENOMIC DNA]</scope>
    <source>
        <strain evidence="2 3">ZRIMU1530</strain>
    </source>
</reference>
<sequence length="345" mass="37098">MPLKTYGVLIARAVDTRREGGTDSPHYQIHVADESGTHYRISVNVLSQERPSELLYLVDDDFQHPVTARLAGLAGGWNKLPAGPGGPNLDFIRGNLFDPAKMRTLPPDVSGPDNDLADLLDHYVRRALETEGARLYVFGERWGPETGVRDKVFGFLPGNGVHDIHMNQGNSKRFQKDDGVWQDGGLLIRLPGTTGETGEAGKDRWVAVFLAFQSQAWHTDDVTGHALKDTDGTRPEPGTQPVRIVAALVNPRGPAPEPEQVTLLNASPDPVDLTGWSLVDRVGNTTPVPPGPIAAGAALQVPLRGGAQLPNNGGEITLLDAKSLKVHGVSYTSAQAAQEGWTVVF</sequence>
<name>A0ABW9I3E6_9ACTN</name>
<dbReference type="InterPro" id="IPR019268">
    <property type="entry name" value="DUF2278"/>
</dbReference>